<dbReference type="AlphaFoldDB" id="A0A174EFR6"/>
<dbReference type="InterPro" id="IPR036390">
    <property type="entry name" value="WH_DNA-bd_sf"/>
</dbReference>
<proteinExistence type="predicted"/>
<name>A0A174EFR6_9FIRM</name>
<sequence>MYESNIIWLLKQLNISLDQYGREEMKSEDITPSQGWVLNYLFSCGERAAYATDIHAECGISRAAISSMLKGLKKGGYIEMRAVSGDDRKKRITLTAKAYRARGTIESVLTRQMERLCGGLSAKELELFTYTLNRMISNIKTDCVKEE</sequence>
<evidence type="ECO:0000256" key="3">
    <source>
        <dbReference type="ARBA" id="ARBA00023163"/>
    </source>
</evidence>
<evidence type="ECO:0000256" key="2">
    <source>
        <dbReference type="ARBA" id="ARBA00023125"/>
    </source>
</evidence>
<dbReference type="PANTHER" id="PTHR42756:SF1">
    <property type="entry name" value="TRANSCRIPTIONAL REPRESSOR OF EMRAB OPERON"/>
    <property type="match status" value="1"/>
</dbReference>
<evidence type="ECO:0000313" key="6">
    <source>
        <dbReference type="Proteomes" id="UP000095651"/>
    </source>
</evidence>
<evidence type="ECO:0000256" key="1">
    <source>
        <dbReference type="ARBA" id="ARBA00023015"/>
    </source>
</evidence>
<dbReference type="PANTHER" id="PTHR42756">
    <property type="entry name" value="TRANSCRIPTIONAL REGULATOR, MARR"/>
    <property type="match status" value="1"/>
</dbReference>
<dbReference type="RefSeq" id="WP_055655590.1">
    <property type="nucleotide sequence ID" value="NZ_CABIXC010000005.1"/>
</dbReference>
<dbReference type="SMART" id="SM00347">
    <property type="entry name" value="HTH_MARR"/>
    <property type="match status" value="1"/>
</dbReference>
<keyword evidence="3" id="KW-0804">Transcription</keyword>
<keyword evidence="2" id="KW-0238">DNA-binding</keyword>
<dbReference type="InterPro" id="IPR000835">
    <property type="entry name" value="HTH_MarR-typ"/>
</dbReference>
<gene>
    <name evidence="5" type="ORF">ERS852407_02578</name>
</gene>
<dbReference type="GO" id="GO:0003700">
    <property type="term" value="F:DNA-binding transcription factor activity"/>
    <property type="evidence" value="ECO:0007669"/>
    <property type="project" value="InterPro"/>
</dbReference>
<dbReference type="EMBL" id="CYZE01000005">
    <property type="protein sequence ID" value="CUO35045.1"/>
    <property type="molecule type" value="Genomic_DNA"/>
</dbReference>
<keyword evidence="1" id="KW-0805">Transcription regulation</keyword>
<organism evidence="5 6">
    <name type="scientific">Hungatella hathewayi</name>
    <dbReference type="NCBI Taxonomy" id="154046"/>
    <lineage>
        <taxon>Bacteria</taxon>
        <taxon>Bacillati</taxon>
        <taxon>Bacillota</taxon>
        <taxon>Clostridia</taxon>
        <taxon>Lachnospirales</taxon>
        <taxon>Lachnospiraceae</taxon>
        <taxon>Hungatella</taxon>
    </lineage>
</organism>
<accession>A0A174EFR6</accession>
<dbReference type="Proteomes" id="UP000095651">
    <property type="component" value="Unassembled WGS sequence"/>
</dbReference>
<protein>
    <submittedName>
        <fullName evidence="5">MarR family transcriptional regulator</fullName>
    </submittedName>
</protein>
<dbReference type="Pfam" id="PF12802">
    <property type="entry name" value="MarR_2"/>
    <property type="match status" value="1"/>
</dbReference>
<dbReference type="PROSITE" id="PS50995">
    <property type="entry name" value="HTH_MARR_2"/>
    <property type="match status" value="1"/>
</dbReference>
<dbReference type="SUPFAM" id="SSF46785">
    <property type="entry name" value="Winged helix' DNA-binding domain"/>
    <property type="match status" value="1"/>
</dbReference>
<dbReference type="Gene3D" id="1.10.10.10">
    <property type="entry name" value="Winged helix-like DNA-binding domain superfamily/Winged helix DNA-binding domain"/>
    <property type="match status" value="1"/>
</dbReference>
<evidence type="ECO:0000313" key="5">
    <source>
        <dbReference type="EMBL" id="CUO35045.1"/>
    </source>
</evidence>
<dbReference type="PRINTS" id="PR00598">
    <property type="entry name" value="HTHMARR"/>
</dbReference>
<dbReference type="InterPro" id="IPR036388">
    <property type="entry name" value="WH-like_DNA-bd_sf"/>
</dbReference>
<evidence type="ECO:0000259" key="4">
    <source>
        <dbReference type="PROSITE" id="PS50995"/>
    </source>
</evidence>
<reference evidence="5 6" key="1">
    <citation type="submission" date="2015-09" db="EMBL/GenBank/DDBJ databases">
        <authorList>
            <consortium name="Pathogen Informatics"/>
        </authorList>
    </citation>
    <scope>NUCLEOTIDE SEQUENCE [LARGE SCALE GENOMIC DNA]</scope>
    <source>
        <strain evidence="5 6">2789STDY5608850</strain>
    </source>
</reference>
<feature type="domain" description="HTH marR-type" evidence="4">
    <location>
        <begin position="3"/>
        <end position="137"/>
    </location>
</feature>
<dbReference type="GO" id="GO:0003677">
    <property type="term" value="F:DNA binding"/>
    <property type="evidence" value="ECO:0007669"/>
    <property type="project" value="UniProtKB-KW"/>
</dbReference>